<evidence type="ECO:0000256" key="4">
    <source>
        <dbReference type="ARBA" id="ARBA00022989"/>
    </source>
</evidence>
<keyword evidence="2" id="KW-1003">Cell membrane</keyword>
<dbReference type="InterPro" id="IPR052218">
    <property type="entry name" value="Preflagellin_Peptidase"/>
</dbReference>
<reference evidence="7" key="1">
    <citation type="submission" date="2018-06" db="EMBL/GenBank/DDBJ databases">
        <authorList>
            <person name="Zhirakovskaya E."/>
        </authorList>
    </citation>
    <scope>NUCLEOTIDE SEQUENCE</scope>
</reference>
<evidence type="ECO:0000256" key="3">
    <source>
        <dbReference type="ARBA" id="ARBA00022692"/>
    </source>
</evidence>
<evidence type="ECO:0000256" key="1">
    <source>
        <dbReference type="ARBA" id="ARBA00004651"/>
    </source>
</evidence>
<dbReference type="GO" id="GO:0004190">
    <property type="term" value="F:aspartic-type endopeptidase activity"/>
    <property type="evidence" value="ECO:0007669"/>
    <property type="project" value="InterPro"/>
</dbReference>
<evidence type="ECO:0000259" key="6">
    <source>
        <dbReference type="Pfam" id="PF01478"/>
    </source>
</evidence>
<name>A0A3B0RG60_9ZZZZ</name>
<keyword evidence="3" id="KW-0812">Transmembrane</keyword>
<sequence>MFRAAYTDLTRFTLSNRLCLITALLYPVYLMTRYLEGTGLPIENILLSLAIAVIIFIVCAGFFALNVMGGGDVKFIPAVALWAGAAHILNFLLITAVIGGLFAAKIVIYNRIKASKYSKSSENINLSVAEKKESAVPYGVGIAISGLYVAYQIFNEISHVSA</sequence>
<keyword evidence="5" id="KW-0472">Membrane</keyword>
<comment type="subcellular location">
    <subcellularLocation>
        <location evidence="1">Cell membrane</location>
        <topology evidence="1">Multi-pass membrane protein</topology>
    </subcellularLocation>
</comment>
<dbReference type="AlphaFoldDB" id="A0A3B0RG60"/>
<dbReference type="PANTHER" id="PTHR36506">
    <property type="entry name" value="PREFLAGELLIN PEPTIDASE"/>
    <property type="match status" value="1"/>
</dbReference>
<organism evidence="7">
    <name type="scientific">hydrothermal vent metagenome</name>
    <dbReference type="NCBI Taxonomy" id="652676"/>
    <lineage>
        <taxon>unclassified sequences</taxon>
        <taxon>metagenomes</taxon>
        <taxon>ecological metagenomes</taxon>
    </lineage>
</organism>
<accession>A0A3B0RG60</accession>
<evidence type="ECO:0000256" key="2">
    <source>
        <dbReference type="ARBA" id="ARBA00022475"/>
    </source>
</evidence>
<dbReference type="EMBL" id="UOED01000021">
    <property type="protein sequence ID" value="VAV87098.1"/>
    <property type="molecule type" value="Genomic_DNA"/>
</dbReference>
<keyword evidence="4" id="KW-1133">Transmembrane helix</keyword>
<dbReference type="InterPro" id="IPR000045">
    <property type="entry name" value="Prepilin_IV_endopep_pep"/>
</dbReference>
<proteinExistence type="predicted"/>
<dbReference type="Pfam" id="PF01478">
    <property type="entry name" value="Peptidase_A24"/>
    <property type="match status" value="1"/>
</dbReference>
<protein>
    <submittedName>
        <fullName evidence="7">Type IV prepilin peptidase TadV/CpaA</fullName>
    </submittedName>
</protein>
<evidence type="ECO:0000313" key="7">
    <source>
        <dbReference type="EMBL" id="VAV87098.1"/>
    </source>
</evidence>
<evidence type="ECO:0000256" key="5">
    <source>
        <dbReference type="ARBA" id="ARBA00023136"/>
    </source>
</evidence>
<gene>
    <name evidence="7" type="ORF">MNBD_ALPHA02-432</name>
</gene>
<feature type="domain" description="Prepilin type IV endopeptidase peptidase" evidence="6">
    <location>
        <begin position="3"/>
        <end position="103"/>
    </location>
</feature>
<dbReference type="PANTHER" id="PTHR36506:SF1">
    <property type="entry name" value="PREFLAGELLIN PEPTIDASE"/>
    <property type="match status" value="1"/>
</dbReference>
<dbReference type="GO" id="GO:0005886">
    <property type="term" value="C:plasma membrane"/>
    <property type="evidence" value="ECO:0007669"/>
    <property type="project" value="UniProtKB-SubCell"/>
</dbReference>
<dbReference type="Gene3D" id="1.20.120.1220">
    <property type="match status" value="1"/>
</dbReference>